<dbReference type="Pfam" id="PF16359">
    <property type="entry name" value="RcsD_ABL"/>
    <property type="match status" value="1"/>
</dbReference>
<comment type="similarity">
    <text evidence="10">Belongs to the RcsD family.</text>
</comment>
<dbReference type="SUPFAM" id="SSF47384">
    <property type="entry name" value="Homodimeric domain of signal transducing histidine kinase"/>
    <property type="match status" value="1"/>
</dbReference>
<comment type="subcellular location">
    <subcellularLocation>
        <location evidence="10">Cell inner membrane</location>
        <topology evidence="10">Multi-pass membrane protein</topology>
    </subcellularLocation>
    <subcellularLocation>
        <location evidence="1">Cell membrane</location>
        <topology evidence="1">Multi-pass membrane protein</topology>
    </subcellularLocation>
</comment>
<dbReference type="PROSITE" id="PS50894">
    <property type="entry name" value="HPT"/>
    <property type="match status" value="1"/>
</dbReference>
<evidence type="ECO:0000256" key="4">
    <source>
        <dbReference type="ARBA" id="ARBA00022692"/>
    </source>
</evidence>
<keyword evidence="15" id="KW-1185">Reference proteome</keyword>
<dbReference type="SUPFAM" id="SSF55874">
    <property type="entry name" value="ATPase domain of HSP90 chaperone/DNA topoisomerase II/histidine kinase"/>
    <property type="match status" value="1"/>
</dbReference>
<evidence type="ECO:0000256" key="1">
    <source>
        <dbReference type="ARBA" id="ARBA00004651"/>
    </source>
</evidence>
<dbReference type="InterPro" id="IPR036641">
    <property type="entry name" value="HPT_dom_sf"/>
</dbReference>
<dbReference type="Pfam" id="PF01627">
    <property type="entry name" value="Hpt"/>
    <property type="match status" value="1"/>
</dbReference>
<dbReference type="InterPro" id="IPR003594">
    <property type="entry name" value="HATPase_dom"/>
</dbReference>
<dbReference type="Gene3D" id="3.30.565.10">
    <property type="entry name" value="Histidine kinase-like ATPase, C-terminal domain"/>
    <property type="match status" value="1"/>
</dbReference>
<evidence type="ECO:0000256" key="10">
    <source>
        <dbReference type="HAMAP-Rule" id="MF_00980"/>
    </source>
</evidence>
<dbReference type="GO" id="GO:0009927">
    <property type="term" value="F:histidine phosphotransfer kinase activity"/>
    <property type="evidence" value="ECO:0007669"/>
    <property type="project" value="InterPro"/>
</dbReference>
<feature type="transmembrane region" description="Helical" evidence="10">
    <location>
        <begin position="12"/>
        <end position="31"/>
    </location>
</feature>
<name>A0A518XHV2_9GAMM</name>
<keyword evidence="10" id="KW-0997">Cell inner membrane</keyword>
<keyword evidence="3 10" id="KW-0597">Phosphoprotein</keyword>
<dbReference type="GO" id="GO:0016774">
    <property type="term" value="F:phosphotransferase activity, carboxyl group as acceptor"/>
    <property type="evidence" value="ECO:0007669"/>
    <property type="project" value="UniProtKB-UniRule"/>
</dbReference>
<keyword evidence="8 10" id="KW-0902">Two-component regulatory system</keyword>
<organism evidence="14 15">
    <name type="scientific">Candidatus Pantoea soli</name>
    <dbReference type="NCBI Taxonomy" id="3098669"/>
    <lineage>
        <taxon>Bacteria</taxon>
        <taxon>Pseudomonadati</taxon>
        <taxon>Pseudomonadota</taxon>
        <taxon>Gammaproteobacteria</taxon>
        <taxon>Enterobacterales</taxon>
        <taxon>Erwiniaceae</taxon>
        <taxon>Pantoea</taxon>
    </lineage>
</organism>
<dbReference type="InterPro" id="IPR036097">
    <property type="entry name" value="HisK_dim/P_sf"/>
</dbReference>
<proteinExistence type="inferred from homology"/>
<dbReference type="HAMAP" id="MF_00980">
    <property type="entry name" value="RcsD"/>
    <property type="match status" value="1"/>
</dbReference>
<dbReference type="GO" id="GO:0000155">
    <property type="term" value="F:phosphorelay sensor kinase activity"/>
    <property type="evidence" value="ECO:0007669"/>
    <property type="project" value="InterPro"/>
</dbReference>
<dbReference type="Gene3D" id="1.10.287.130">
    <property type="match status" value="1"/>
</dbReference>
<dbReference type="InterPro" id="IPR032306">
    <property type="entry name" value="RcsD_ABL"/>
</dbReference>
<evidence type="ECO:0000256" key="11">
    <source>
        <dbReference type="PROSITE-ProRule" id="PRU00110"/>
    </source>
</evidence>
<evidence type="ECO:0000259" key="13">
    <source>
        <dbReference type="PROSITE" id="PS50894"/>
    </source>
</evidence>
<dbReference type="OrthoDB" id="6414457at2"/>
<evidence type="ECO:0000256" key="7">
    <source>
        <dbReference type="ARBA" id="ARBA00022989"/>
    </source>
</evidence>
<dbReference type="GO" id="GO:0005886">
    <property type="term" value="C:plasma membrane"/>
    <property type="evidence" value="ECO:0007669"/>
    <property type="project" value="UniProtKB-SubCell"/>
</dbReference>
<evidence type="ECO:0000259" key="12">
    <source>
        <dbReference type="PROSITE" id="PS50109"/>
    </source>
</evidence>
<comment type="function">
    <text evidence="10">Component of the Rcs signaling system, which controls transcription of numerous genes. RcsD is a phosphotransfer intermediate between the sensor kinase RcsC and the response regulator RcsB. It acquires a phosphoryl group from RcsC and transfers it to RcsB.</text>
</comment>
<dbReference type="Proteomes" id="UP000319411">
    <property type="component" value="Chromosome"/>
</dbReference>
<keyword evidence="10" id="KW-0418">Kinase</keyword>
<dbReference type="PANTHER" id="PTHR45339:SF1">
    <property type="entry name" value="HYBRID SIGNAL TRANSDUCTION HISTIDINE KINASE J"/>
    <property type="match status" value="1"/>
</dbReference>
<keyword evidence="5 10" id="KW-0547">Nucleotide-binding</keyword>
<feature type="transmembrane region" description="Helical" evidence="10">
    <location>
        <begin position="305"/>
        <end position="326"/>
    </location>
</feature>
<dbReference type="InterPro" id="IPR038616">
    <property type="entry name" value="RcsD_ABL_sf"/>
</dbReference>
<dbReference type="AlphaFoldDB" id="A0A518XHV2"/>
<keyword evidence="4 10" id="KW-0812">Transmembrane</keyword>
<feature type="modified residue" description="Phosphohistidine" evidence="10 11">
    <location>
        <position position="837"/>
    </location>
</feature>
<dbReference type="PROSITE" id="PS50109">
    <property type="entry name" value="HIS_KIN"/>
    <property type="match status" value="1"/>
</dbReference>
<dbReference type="Pfam" id="PF02518">
    <property type="entry name" value="HATPase_c"/>
    <property type="match status" value="1"/>
</dbReference>
<dbReference type="SUPFAM" id="SSF47226">
    <property type="entry name" value="Histidine-containing phosphotransfer domain, HPT domain"/>
    <property type="match status" value="1"/>
</dbReference>
<feature type="domain" description="Histidine kinase" evidence="12">
    <location>
        <begin position="459"/>
        <end position="673"/>
    </location>
</feature>
<dbReference type="EMBL" id="CP032702">
    <property type="protein sequence ID" value="QDY43676.1"/>
    <property type="molecule type" value="Genomic_DNA"/>
</dbReference>
<dbReference type="GO" id="GO:0005524">
    <property type="term" value="F:ATP binding"/>
    <property type="evidence" value="ECO:0007669"/>
    <property type="project" value="UniProtKB-UniRule"/>
</dbReference>
<dbReference type="InterPro" id="IPR036890">
    <property type="entry name" value="HATPase_C_sf"/>
</dbReference>
<dbReference type="InterPro" id="IPR030861">
    <property type="entry name" value="Ptransferase_RcsD"/>
</dbReference>
<dbReference type="CDD" id="cd00088">
    <property type="entry name" value="HPT"/>
    <property type="match status" value="1"/>
</dbReference>
<dbReference type="Gene3D" id="1.20.120.160">
    <property type="entry name" value="HPT domain"/>
    <property type="match status" value="1"/>
</dbReference>
<evidence type="ECO:0000256" key="8">
    <source>
        <dbReference type="ARBA" id="ARBA00023012"/>
    </source>
</evidence>
<reference evidence="14 15" key="1">
    <citation type="submission" date="2018-10" db="EMBL/GenBank/DDBJ databases">
        <title>Genome Sequencing of Pantoea dispersa DSM 32899.</title>
        <authorList>
            <person name="Nawrath M."/>
            <person name="Ottenheim C."/>
            <person name="Wilm A."/>
            <person name="Zimmermann W."/>
            <person name="Wu J.C."/>
        </authorList>
    </citation>
    <scope>NUCLEOTIDE SEQUENCE [LARGE SCALE GENOMIC DNA]</scope>
    <source>
        <strain evidence="14 15">DSM 32899</strain>
    </source>
</reference>
<dbReference type="Gene3D" id="3.40.50.11620">
    <property type="entry name" value="Phosphotransferase RcsD, RcsD-ABL domain"/>
    <property type="match status" value="1"/>
</dbReference>
<dbReference type="NCBIfam" id="NF007907">
    <property type="entry name" value="PRK10618.1"/>
    <property type="match status" value="1"/>
</dbReference>
<dbReference type="RefSeq" id="WP_145890545.1">
    <property type="nucleotide sequence ID" value="NZ_CP032702.1"/>
</dbReference>
<evidence type="ECO:0000256" key="9">
    <source>
        <dbReference type="ARBA" id="ARBA00023136"/>
    </source>
</evidence>
<dbReference type="SMART" id="SM00387">
    <property type="entry name" value="HATPase_c"/>
    <property type="match status" value="1"/>
</dbReference>
<dbReference type="EC" id="2.7.2.-" evidence="10"/>
<keyword evidence="2 10" id="KW-1003">Cell membrane</keyword>
<comment type="PTM">
    <text evidence="10">Phosphorylated by RcsC.</text>
</comment>
<dbReference type="PANTHER" id="PTHR45339">
    <property type="entry name" value="HYBRID SIGNAL TRANSDUCTION HISTIDINE KINASE J"/>
    <property type="match status" value="1"/>
</dbReference>
<dbReference type="InterPro" id="IPR008207">
    <property type="entry name" value="Sig_transdc_His_kin_Hpt_dom"/>
</dbReference>
<keyword evidence="9 10" id="KW-0472">Membrane</keyword>
<sequence length="890" mass="100264">MPYKFPLTSGNVTRFFVVFNLVLFLALGAMVHNSVNAWLMEKRYAMTDLARAMQKRIDAYRFATWQIYENLATSAAGTTPNSSLQETRLRPDVYYLEKTRRKTEALIFSSHDGSTLDMTMRMSNYLDTLWGAENPAWSMYFLNGQDNSLIMISTLPLKDMATRYKESAINTLVDGRRAEMLQQANALDERESFSPLRHFAWQNDHYFTLRTTFNQPGHLATVVAFDLPVNDLIPRSMPLENFQLRQDAALTSTTTASSEDATSESTAVTLVNPNLEITASLPSTSLQLVYRVPLTSLALDTLHNLMWPLLINLLLFLLSIAGITLLRQQSLRPNENQSAELDSLRMLNEEIVASLPVGLLVYDFATNRTLLSNKIAEHLLPHLNLQKIINMSDQHQGVLQATINNEVYEIRHARSVLSPHTQLFMMRDQDRELLVNKKLQKAQQVLDRNHQMRQQLMQNLGHALNRPLQSMVTQLVQLSQRDDDESVLDLLDESQGLARLVDDIVLLNRLEAHDWSPDASVFSLQELLDEIAIESLPLLRRKGLALVVNNHLASDEMRFGDRRALRKVLTTLMHYALTTTQWGKISLEVNASDSKPNTVLLQLVDTGSGLTIDELANVDFPYLGETTQDRYGQASGMAFFLCKQLCKHMGGQLEIVAKPDIGTRYNIQLPLALALEQQDEQEEKLLEGVTALVDIAVEDVYKIVCRHLENWGAKCLTSDERLSGQEHDVLITDDPSRLSGWALLLAGDEMGHHALNDQQFRVNYNLSNALLDALLALIEKQLSSDELDDSAGEEAAATPLLSGGYFQLFTETVPPDVKRLYTESAEKDYASLAQTAHRLKGVFAMLNLLPGKQLCEELEQHIKVCDDLTIKNTTSEIDAYVNQLLQQGNQ</sequence>
<evidence type="ECO:0000313" key="14">
    <source>
        <dbReference type="EMBL" id="QDY43676.1"/>
    </source>
</evidence>
<evidence type="ECO:0000256" key="3">
    <source>
        <dbReference type="ARBA" id="ARBA00022553"/>
    </source>
</evidence>
<keyword evidence="7 10" id="KW-1133">Transmembrane helix</keyword>
<accession>A0A518XHV2</accession>
<protein>
    <recommendedName>
        <fullName evidence="10">Phosphotransferase RcsD</fullName>
        <ecNumber evidence="10">2.7.2.-</ecNumber>
    </recommendedName>
    <alternativeName>
        <fullName evidence="10">Phosphotransfer intermediate RcsD</fullName>
    </alternativeName>
</protein>
<gene>
    <name evidence="10 14" type="primary">rcsD</name>
    <name evidence="14" type="ORF">D8B20_11585</name>
</gene>
<comment type="subunit">
    <text evidence="10">Interacts with RcsC and RcsB.</text>
</comment>
<keyword evidence="10" id="KW-0808">Transferase</keyword>
<keyword evidence="6 10" id="KW-0067">ATP-binding</keyword>
<evidence type="ECO:0000256" key="2">
    <source>
        <dbReference type="ARBA" id="ARBA00022475"/>
    </source>
</evidence>
<evidence type="ECO:0000256" key="6">
    <source>
        <dbReference type="ARBA" id="ARBA00022840"/>
    </source>
</evidence>
<feature type="domain" description="HPt" evidence="13">
    <location>
        <begin position="798"/>
        <end position="890"/>
    </location>
</feature>
<dbReference type="InterPro" id="IPR005467">
    <property type="entry name" value="His_kinase_dom"/>
</dbReference>
<evidence type="ECO:0000313" key="15">
    <source>
        <dbReference type="Proteomes" id="UP000319411"/>
    </source>
</evidence>
<evidence type="ECO:0000256" key="5">
    <source>
        <dbReference type="ARBA" id="ARBA00022741"/>
    </source>
</evidence>
<dbReference type="KEGG" id="pdis:D8B20_11585"/>